<dbReference type="Proteomes" id="UP000097612">
    <property type="component" value="Segment"/>
</dbReference>
<dbReference type="InterPro" id="IPR018306">
    <property type="entry name" value="Phage_T5_Orf172_DNA-bd"/>
</dbReference>
<keyword evidence="5" id="KW-1185">Reference proteome</keyword>
<dbReference type="Pfam" id="PF10544">
    <property type="entry name" value="T5orf172"/>
    <property type="match status" value="1"/>
</dbReference>
<feature type="domain" description="MSV199" evidence="3">
    <location>
        <begin position="40"/>
        <end position="191"/>
    </location>
</feature>
<proteinExistence type="predicted"/>
<dbReference type="Pfam" id="PF10553">
    <property type="entry name" value="MSV199"/>
    <property type="match status" value="1"/>
</dbReference>
<feature type="domain" description="Bacteriophage T5 Orf172 DNA-binding" evidence="2">
    <location>
        <begin position="277"/>
        <end position="369"/>
    </location>
</feature>
<gene>
    <name evidence="4" type="primary">155R</name>
    <name evidence="4" type="ORF">IIV25_155R</name>
</gene>
<dbReference type="EMBL" id="HF920635">
    <property type="protein sequence ID" value="CCV02173.1"/>
    <property type="molecule type" value="Genomic_DNA"/>
</dbReference>
<dbReference type="InterPro" id="IPR018879">
    <property type="entry name" value="MSV199_dom"/>
</dbReference>
<sequence length="487" mass="57533">MDETVLTLSVPWDRKVILSRSQLTKGALPPGTLGLKGLKDIFSFIKEFGVVFDISSNWFQDLWYPLSKLRPPQMGGPEKVNILPKMPIIVTQNLLEWMGFKGRGVSDKQERFSRVLRSHGIPYDEIDYQDPLALEYPCVQKESEKLKLSFNLKKKKWICMDQRNFKKAVMRINTENADIVRDYYLNLEEAMFAYGEYTMNFLIEKTERQRKIRDFDLSLAMEQLAINEEETKELEERLEQEKEARLKAEKEAEEHRQYSLVLKELTINDQKRPLNEIIYISTSKSYANQNRFKVGGVEGVDKLKPRFSGYNSRSSIDDEWFFSDLFKVANFKAAEKRIEDVLGRFREKKSKEIYVLHYNNLKQHIEWICNHYEDEIDQFNRELDMLISNLNRYHLRPIVPSPYQGSSAVITRIVDGIPTNTTIESTVEDQFKYKIKIYLDTLNPTTKQIKRTDLFSQVPFNFNKIEGWRWLKEITAKYKPDIKLNYR</sequence>
<evidence type="ECO:0000313" key="4">
    <source>
        <dbReference type="EMBL" id="CCV02173.1"/>
    </source>
</evidence>
<evidence type="ECO:0000259" key="3">
    <source>
        <dbReference type="Pfam" id="PF10553"/>
    </source>
</evidence>
<evidence type="ECO:0000313" key="5">
    <source>
        <dbReference type="Proteomes" id="UP000097612"/>
    </source>
</evidence>
<organism evidence="4 5">
    <name type="scientific">Invertebrate iridovirus 25</name>
    <dbReference type="NCBI Taxonomy" id="1301280"/>
    <lineage>
        <taxon>Viruses</taxon>
        <taxon>Varidnaviria</taxon>
        <taxon>Bamfordvirae</taxon>
        <taxon>Nucleocytoviricota</taxon>
        <taxon>Megaviricetes</taxon>
        <taxon>Pimascovirales</taxon>
        <taxon>Pimascovirales incertae sedis</taxon>
        <taxon>Iridoviridae</taxon>
        <taxon>Betairidovirinae</taxon>
        <taxon>Chloriridovirus</taxon>
        <taxon>Chloriridovirus simulium2</taxon>
    </lineage>
</organism>
<dbReference type="OrthoDB" id="5801at10239"/>
<protein>
    <submittedName>
        <fullName evidence="4">Uncharacterized protein</fullName>
    </submittedName>
</protein>
<dbReference type="GeneID" id="18501527"/>
<keyword evidence="1" id="KW-0175">Coiled coil</keyword>
<evidence type="ECO:0000256" key="1">
    <source>
        <dbReference type="SAM" id="Coils"/>
    </source>
</evidence>
<name>W8W1M6_9VIRU</name>
<dbReference type="KEGG" id="vg:18501527"/>
<accession>W8W1M6</accession>
<dbReference type="RefSeq" id="YP_009010688.1">
    <property type="nucleotide sequence ID" value="NC_023613.1"/>
</dbReference>
<reference evidence="4 5" key="1">
    <citation type="journal article" date="2013" name="Arch. Virol.">
        <title>Complete genome sequence of invertebrate iridovirus IIV-25 isolated from a blackfly larva.</title>
        <authorList>
            <person name="Piegu B."/>
            <person name="Guizard S."/>
            <person name="Spears T."/>
            <person name="Cruaud C."/>
            <person name="Couloux A."/>
            <person name="Bideshi D.K."/>
            <person name="Federici B.A."/>
            <person name="Bigot Y."/>
        </authorList>
    </citation>
    <scope>NUCLEOTIDE SEQUENCE [LARGE SCALE GENOMIC DNA]</scope>
</reference>
<feature type="coiled-coil region" evidence="1">
    <location>
        <begin position="217"/>
        <end position="258"/>
    </location>
</feature>
<evidence type="ECO:0000259" key="2">
    <source>
        <dbReference type="Pfam" id="PF10544"/>
    </source>
</evidence>